<organism evidence="2 5">
    <name type="scientific">Synchytrium endobioticum</name>
    <dbReference type="NCBI Taxonomy" id="286115"/>
    <lineage>
        <taxon>Eukaryota</taxon>
        <taxon>Fungi</taxon>
        <taxon>Fungi incertae sedis</taxon>
        <taxon>Chytridiomycota</taxon>
        <taxon>Chytridiomycota incertae sedis</taxon>
        <taxon>Chytridiomycetes</taxon>
        <taxon>Synchytriales</taxon>
        <taxon>Synchytriaceae</taxon>
        <taxon>Synchytrium</taxon>
    </lineage>
</organism>
<evidence type="ECO:0000256" key="1">
    <source>
        <dbReference type="SAM" id="MobiDB-lite"/>
    </source>
</evidence>
<dbReference type="EMBL" id="QEAM01000038">
    <property type="protein sequence ID" value="TPX49195.1"/>
    <property type="molecule type" value="Genomic_DNA"/>
</dbReference>
<dbReference type="EMBL" id="QEAN01000033">
    <property type="protein sequence ID" value="TPX52580.1"/>
    <property type="molecule type" value="Genomic_DNA"/>
</dbReference>
<feature type="region of interest" description="Disordered" evidence="1">
    <location>
        <begin position="244"/>
        <end position="267"/>
    </location>
</feature>
<accession>A0A507DD06</accession>
<feature type="compositionally biased region" description="Low complexity" evidence="1">
    <location>
        <begin position="244"/>
        <end position="261"/>
    </location>
</feature>
<keyword evidence="4" id="KW-1185">Reference proteome</keyword>
<gene>
    <name evidence="2" type="ORF">SeLEV6574_g01605</name>
    <name evidence="3" type="ORF">SeMB42_g01324</name>
</gene>
<comment type="caution">
    <text evidence="2">The sequence shown here is derived from an EMBL/GenBank/DDBJ whole genome shotgun (WGS) entry which is preliminary data.</text>
</comment>
<evidence type="ECO:0000313" key="2">
    <source>
        <dbReference type="EMBL" id="TPX49195.1"/>
    </source>
</evidence>
<dbReference type="Proteomes" id="UP000320475">
    <property type="component" value="Unassembled WGS sequence"/>
</dbReference>
<sequence>MDSQLQQQYDRFLVELAMTNGHMLDYLSELVWEPLDILETRKYLLRTWLPAIMGEWLPPTTYEKIDHENQLAKAQRYTNALWRRWHMSQHRSPRIAPTLIGWLKDADSQFLYGAFHQHPYNLPSHLKSIHSGSAIALHRHLNQSSRSASSDAQNPTSPPTSADSGSIAKVIRTRKKSELLLTSPPMTAYPPPKGILKRPSQLNLLEALLTPLPPSTLEKLDALSADASLSTDPKELILSQNIESAASPSPSNNALNNTLSTDGVKSSYPNNSARAALFSTSRPSPYKRHSSDSFLCGLYEGRNLIPHETVAIIQRHNSQLLHNKQKAPHSSSSTVSFASMLEKTVIIKDDDEDHDDEDDDDVSSYGSLLMDAHEVVDTQTVALRNADAHIKNAAAEDDEETVLDESEWDKLTGQYSLIQHTETAEHGTSNALLDPNPEIVADDYGDNEAQTIIQMATAAFHNGVEMIDTVREGLSDAFVVAKNVVVFGGLLF</sequence>
<name>A0A507DD06_9FUNG</name>
<protein>
    <submittedName>
        <fullName evidence="2">Uncharacterized protein</fullName>
    </submittedName>
</protein>
<feature type="compositionally biased region" description="Polar residues" evidence="1">
    <location>
        <begin position="142"/>
        <end position="164"/>
    </location>
</feature>
<evidence type="ECO:0000313" key="4">
    <source>
        <dbReference type="Proteomes" id="UP000317494"/>
    </source>
</evidence>
<proteinExistence type="predicted"/>
<dbReference type="VEuPathDB" id="FungiDB:SeMB42_g01324"/>
<evidence type="ECO:0000313" key="5">
    <source>
        <dbReference type="Proteomes" id="UP000320475"/>
    </source>
</evidence>
<dbReference type="AlphaFoldDB" id="A0A507DD06"/>
<feature type="region of interest" description="Disordered" evidence="1">
    <location>
        <begin position="142"/>
        <end position="167"/>
    </location>
</feature>
<reference evidence="4 5" key="1">
    <citation type="journal article" date="2019" name="Sci. Rep.">
        <title>Comparative genomics of chytrid fungi reveal insights into the obligate biotrophic and pathogenic lifestyle of Synchytrium endobioticum.</title>
        <authorList>
            <person name="van de Vossenberg B.T.L.H."/>
            <person name="Warris S."/>
            <person name="Nguyen H.D.T."/>
            <person name="van Gent-Pelzer M.P.E."/>
            <person name="Joly D.L."/>
            <person name="van de Geest H.C."/>
            <person name="Bonants P.J.M."/>
            <person name="Smith D.S."/>
            <person name="Levesque C.A."/>
            <person name="van der Lee T.A.J."/>
        </authorList>
    </citation>
    <scope>NUCLEOTIDE SEQUENCE [LARGE SCALE GENOMIC DNA]</scope>
    <source>
        <strain evidence="2 5">LEV6574</strain>
        <strain evidence="3 4">MB42</strain>
    </source>
</reference>
<dbReference type="Proteomes" id="UP000317494">
    <property type="component" value="Unassembled WGS sequence"/>
</dbReference>
<dbReference type="OrthoDB" id="2184391at2759"/>
<evidence type="ECO:0000313" key="3">
    <source>
        <dbReference type="EMBL" id="TPX52580.1"/>
    </source>
</evidence>